<organism evidence="2 3">
    <name type="scientific">Dendrothele bispora (strain CBS 962.96)</name>
    <dbReference type="NCBI Taxonomy" id="1314807"/>
    <lineage>
        <taxon>Eukaryota</taxon>
        <taxon>Fungi</taxon>
        <taxon>Dikarya</taxon>
        <taxon>Basidiomycota</taxon>
        <taxon>Agaricomycotina</taxon>
        <taxon>Agaricomycetes</taxon>
        <taxon>Agaricomycetidae</taxon>
        <taxon>Agaricales</taxon>
        <taxon>Agaricales incertae sedis</taxon>
        <taxon>Dendrothele</taxon>
    </lineage>
</organism>
<evidence type="ECO:0000256" key="1">
    <source>
        <dbReference type="SAM" id="MobiDB-lite"/>
    </source>
</evidence>
<feature type="region of interest" description="Disordered" evidence="1">
    <location>
        <begin position="36"/>
        <end position="108"/>
    </location>
</feature>
<feature type="compositionally biased region" description="Polar residues" evidence="1">
    <location>
        <begin position="49"/>
        <end position="105"/>
    </location>
</feature>
<protein>
    <submittedName>
        <fullName evidence="2">Uncharacterized protein</fullName>
    </submittedName>
</protein>
<dbReference type="EMBL" id="ML179293">
    <property type="protein sequence ID" value="THU91938.1"/>
    <property type="molecule type" value="Genomic_DNA"/>
</dbReference>
<name>A0A4S8LSP1_DENBC</name>
<gene>
    <name evidence="2" type="ORF">K435DRAFT_726590</name>
</gene>
<dbReference type="Proteomes" id="UP000297245">
    <property type="component" value="Unassembled WGS sequence"/>
</dbReference>
<keyword evidence="3" id="KW-1185">Reference proteome</keyword>
<accession>A0A4S8LSP1</accession>
<sequence>MTADNSFHHFVIPPLSRKRGQSTLTPTLSVRYQASHDTNASDHDGFYQSFGNSTEGGTEQSDQNTYDGNSARSTADDLPSNTANADSHPNGPSRNFCNINGGYTEQDNREIGRNVGNWGDYREVNHYTVNFSLERAQNCMLVIRLS</sequence>
<proteinExistence type="predicted"/>
<evidence type="ECO:0000313" key="2">
    <source>
        <dbReference type="EMBL" id="THU91938.1"/>
    </source>
</evidence>
<dbReference type="AlphaFoldDB" id="A0A4S8LSP1"/>
<evidence type="ECO:0000313" key="3">
    <source>
        <dbReference type="Proteomes" id="UP000297245"/>
    </source>
</evidence>
<reference evidence="2 3" key="1">
    <citation type="journal article" date="2019" name="Nat. Ecol. Evol.">
        <title>Megaphylogeny resolves global patterns of mushroom evolution.</title>
        <authorList>
            <person name="Varga T."/>
            <person name="Krizsan K."/>
            <person name="Foldi C."/>
            <person name="Dima B."/>
            <person name="Sanchez-Garcia M."/>
            <person name="Sanchez-Ramirez S."/>
            <person name="Szollosi G.J."/>
            <person name="Szarkandi J.G."/>
            <person name="Papp V."/>
            <person name="Albert L."/>
            <person name="Andreopoulos W."/>
            <person name="Angelini C."/>
            <person name="Antonin V."/>
            <person name="Barry K.W."/>
            <person name="Bougher N.L."/>
            <person name="Buchanan P."/>
            <person name="Buyck B."/>
            <person name="Bense V."/>
            <person name="Catcheside P."/>
            <person name="Chovatia M."/>
            <person name="Cooper J."/>
            <person name="Damon W."/>
            <person name="Desjardin D."/>
            <person name="Finy P."/>
            <person name="Geml J."/>
            <person name="Haridas S."/>
            <person name="Hughes K."/>
            <person name="Justo A."/>
            <person name="Karasinski D."/>
            <person name="Kautmanova I."/>
            <person name="Kiss B."/>
            <person name="Kocsube S."/>
            <person name="Kotiranta H."/>
            <person name="LaButti K.M."/>
            <person name="Lechner B.E."/>
            <person name="Liimatainen K."/>
            <person name="Lipzen A."/>
            <person name="Lukacs Z."/>
            <person name="Mihaltcheva S."/>
            <person name="Morgado L.N."/>
            <person name="Niskanen T."/>
            <person name="Noordeloos M.E."/>
            <person name="Ohm R.A."/>
            <person name="Ortiz-Santana B."/>
            <person name="Ovrebo C."/>
            <person name="Racz N."/>
            <person name="Riley R."/>
            <person name="Savchenko A."/>
            <person name="Shiryaev A."/>
            <person name="Soop K."/>
            <person name="Spirin V."/>
            <person name="Szebenyi C."/>
            <person name="Tomsovsky M."/>
            <person name="Tulloss R.E."/>
            <person name="Uehling J."/>
            <person name="Grigoriev I.V."/>
            <person name="Vagvolgyi C."/>
            <person name="Papp T."/>
            <person name="Martin F.M."/>
            <person name="Miettinen O."/>
            <person name="Hibbett D.S."/>
            <person name="Nagy L.G."/>
        </authorList>
    </citation>
    <scope>NUCLEOTIDE SEQUENCE [LARGE SCALE GENOMIC DNA]</scope>
    <source>
        <strain evidence="2 3">CBS 962.96</strain>
    </source>
</reference>